<feature type="compositionally biased region" description="Low complexity" evidence="3">
    <location>
        <begin position="635"/>
        <end position="653"/>
    </location>
</feature>
<dbReference type="SMART" id="SM00028">
    <property type="entry name" value="TPR"/>
    <property type="match status" value="3"/>
</dbReference>
<feature type="compositionally biased region" description="Low complexity" evidence="3">
    <location>
        <begin position="262"/>
        <end position="281"/>
    </location>
</feature>
<evidence type="ECO:0000256" key="1">
    <source>
        <dbReference type="PROSITE-ProRule" id="PRU00339"/>
    </source>
</evidence>
<evidence type="ECO:0000259" key="4">
    <source>
        <dbReference type="PROSITE" id="PS50076"/>
    </source>
</evidence>
<dbReference type="InterPro" id="IPR052758">
    <property type="entry name" value="SRC_co-chaperone"/>
</dbReference>
<dbReference type="SUPFAM" id="SSF46565">
    <property type="entry name" value="Chaperone J-domain"/>
    <property type="match status" value="1"/>
</dbReference>
<feature type="compositionally biased region" description="Low complexity" evidence="3">
    <location>
        <begin position="228"/>
        <end position="241"/>
    </location>
</feature>
<dbReference type="InterPro" id="IPR001623">
    <property type="entry name" value="DnaJ_domain"/>
</dbReference>
<dbReference type="CDD" id="cd06257">
    <property type="entry name" value="DnaJ"/>
    <property type="match status" value="1"/>
</dbReference>
<feature type="compositionally biased region" description="Low complexity" evidence="3">
    <location>
        <begin position="301"/>
        <end position="339"/>
    </location>
</feature>
<dbReference type="SUPFAM" id="SSF48452">
    <property type="entry name" value="TPR-like"/>
    <property type="match status" value="1"/>
</dbReference>
<dbReference type="Proteomes" id="UP000256970">
    <property type="component" value="Unassembled WGS sequence"/>
</dbReference>
<dbReference type="InterPro" id="IPR019734">
    <property type="entry name" value="TPR_rpt"/>
</dbReference>
<evidence type="ECO:0000313" key="6">
    <source>
        <dbReference type="Proteomes" id="UP000256970"/>
    </source>
</evidence>
<evidence type="ECO:0000256" key="2">
    <source>
        <dbReference type="SAM" id="Coils"/>
    </source>
</evidence>
<feature type="compositionally biased region" description="Low complexity" evidence="3">
    <location>
        <begin position="108"/>
        <end position="154"/>
    </location>
</feature>
<dbReference type="InterPro" id="IPR036869">
    <property type="entry name" value="J_dom_sf"/>
</dbReference>
<name>A0A383VCM3_TETOB</name>
<feature type="region of interest" description="Disordered" evidence="3">
    <location>
        <begin position="707"/>
        <end position="762"/>
    </location>
</feature>
<feature type="domain" description="J" evidence="4">
    <location>
        <begin position="559"/>
        <end position="627"/>
    </location>
</feature>
<feature type="compositionally biased region" description="Low complexity" evidence="3">
    <location>
        <begin position="707"/>
        <end position="721"/>
    </location>
</feature>
<dbReference type="SMART" id="SM00271">
    <property type="entry name" value="DnaJ"/>
    <property type="match status" value="1"/>
</dbReference>
<feature type="region of interest" description="Disordered" evidence="3">
    <location>
        <begin position="182"/>
        <end position="372"/>
    </location>
</feature>
<keyword evidence="6" id="KW-1185">Reference proteome</keyword>
<dbReference type="Gene3D" id="1.25.40.10">
    <property type="entry name" value="Tetratricopeptide repeat domain"/>
    <property type="match status" value="1"/>
</dbReference>
<feature type="compositionally biased region" description="Low complexity" evidence="3">
    <location>
        <begin position="352"/>
        <end position="372"/>
    </location>
</feature>
<feature type="compositionally biased region" description="Basic and acidic residues" evidence="3">
    <location>
        <begin position="245"/>
        <end position="260"/>
    </location>
</feature>
<dbReference type="EMBL" id="FNXT01000231">
    <property type="protein sequence ID" value="SZX62472.1"/>
    <property type="molecule type" value="Genomic_DNA"/>
</dbReference>
<dbReference type="InterPro" id="IPR011990">
    <property type="entry name" value="TPR-like_helical_dom_sf"/>
</dbReference>
<feature type="region of interest" description="Disordered" evidence="3">
    <location>
        <begin position="633"/>
        <end position="677"/>
    </location>
</feature>
<feature type="compositionally biased region" description="Low complexity" evidence="3">
    <location>
        <begin position="664"/>
        <end position="677"/>
    </location>
</feature>
<dbReference type="PROSITE" id="PS50076">
    <property type="entry name" value="DNAJ_2"/>
    <property type="match status" value="1"/>
</dbReference>
<accession>A0A383VCM3</accession>
<feature type="compositionally biased region" description="Low complexity" evidence="3">
    <location>
        <begin position="738"/>
        <end position="762"/>
    </location>
</feature>
<feature type="repeat" description="TPR" evidence="1">
    <location>
        <begin position="424"/>
        <end position="457"/>
    </location>
</feature>
<keyword evidence="1" id="KW-0802">TPR repeat</keyword>
<reference evidence="5 6" key="1">
    <citation type="submission" date="2016-10" db="EMBL/GenBank/DDBJ databases">
        <authorList>
            <person name="Cai Z."/>
        </authorList>
    </citation>
    <scope>NUCLEOTIDE SEQUENCE [LARGE SCALE GENOMIC DNA]</scope>
</reference>
<dbReference type="Pfam" id="PF00226">
    <property type="entry name" value="DnaJ"/>
    <property type="match status" value="1"/>
</dbReference>
<keyword evidence="2" id="KW-0175">Coiled coil</keyword>
<dbReference type="Gene3D" id="1.10.287.110">
    <property type="entry name" value="DnaJ domain"/>
    <property type="match status" value="1"/>
</dbReference>
<dbReference type="STRING" id="3088.A0A383VCM3"/>
<organism evidence="5 6">
    <name type="scientific">Tetradesmus obliquus</name>
    <name type="common">Green alga</name>
    <name type="synonym">Acutodesmus obliquus</name>
    <dbReference type="NCBI Taxonomy" id="3088"/>
    <lineage>
        <taxon>Eukaryota</taxon>
        <taxon>Viridiplantae</taxon>
        <taxon>Chlorophyta</taxon>
        <taxon>core chlorophytes</taxon>
        <taxon>Chlorophyceae</taxon>
        <taxon>CS clade</taxon>
        <taxon>Sphaeropleales</taxon>
        <taxon>Scenedesmaceae</taxon>
        <taxon>Tetradesmus</taxon>
    </lineage>
</organism>
<dbReference type="PRINTS" id="PR00625">
    <property type="entry name" value="JDOMAIN"/>
</dbReference>
<dbReference type="PANTHER" id="PTHR44200:SF1">
    <property type="entry name" value="DNAJ HOMOLOG SUBFAMILY C MEMBER 7"/>
    <property type="match status" value="1"/>
</dbReference>
<feature type="coiled-coil region" evidence="2">
    <location>
        <begin position="8"/>
        <end position="92"/>
    </location>
</feature>
<dbReference type="AlphaFoldDB" id="A0A383VCM3"/>
<feature type="compositionally biased region" description="Polar residues" evidence="3">
    <location>
        <begin position="187"/>
        <end position="203"/>
    </location>
</feature>
<evidence type="ECO:0000256" key="3">
    <source>
        <dbReference type="SAM" id="MobiDB-lite"/>
    </source>
</evidence>
<sequence>MNSACPGCLALQAKLERAADSLRNAKTAAREGLMDMAEQNAKLVAAYVEKKREVKQLQAAAKDDRRLWQQRLQRMEHELQANKLHIQALMQQLHAIAAKQALGGSDAADQADADQVTQAAASPAAAAPQPNSRSSSSPRPTAADAAASDNAAGAGSPGGSGSSCCSSSGGSAFTPVRSFSCHGVASPGSSEATSRCRPATSNMAGAGTPLSEATNTYHTSWQTPNRAQQQQQQDGSSSSSSCVKGDAHAGCRQHSDDKENCSSSKPAPAKASSTHAAPSAAGRTAQPLDGDEAENVPPVPLQQQRQQASSSSTQQPVAQQQQQEPFSQQQAFAPQAAHSRLLDRLQRSAGTQGQEQQQPRQSQQQQEAEQQQQAQQQQQAEQQQAQVAQLQQRAQQLEAENASLREAQAEAEALQERLARSQQAEQLKQRGNAAYQAQQYRQALEAYSDALALNVEEPTLNAVLLCNRAAALHACGQYLEAIADCCMAAQLNGKYPRVLQRRAEAYMAIEDFSSAVADLQQLMQLCGGSSSSSSSCREASIRLRDAQQRQRLQGSAGPNYYAVLGLQQGCSTAEVKAAYRKLALKYHPDKATGPSAKAAAEVVFVLITAANAVLADPAKRAQHDAARLMIKARMRGSAGTSSSSSPTAAAAGRAHMRQREAQPAGSSTSTSSSASGGMYSSWHYPQPGGFGYAAAAEAAAAKAATAAAAEAARWRSSSSSNGGAGGSGSSQQQARYMGPSSNSSSGSSSGGTYQYGSSSRFA</sequence>
<feature type="compositionally biased region" description="Polar residues" evidence="3">
    <location>
        <begin position="211"/>
        <end position="227"/>
    </location>
</feature>
<dbReference type="PANTHER" id="PTHR44200">
    <property type="entry name" value="DNAJ HOMOLOG SUBFAMILY C MEMBER 7"/>
    <property type="match status" value="1"/>
</dbReference>
<proteinExistence type="predicted"/>
<feature type="region of interest" description="Disordered" evidence="3">
    <location>
        <begin position="108"/>
        <end position="167"/>
    </location>
</feature>
<dbReference type="PROSITE" id="PS50005">
    <property type="entry name" value="TPR"/>
    <property type="match status" value="1"/>
</dbReference>
<gene>
    <name evidence="5" type="ORF">BQ4739_LOCUS3054</name>
</gene>
<protein>
    <recommendedName>
        <fullName evidence="4">J domain-containing protein</fullName>
    </recommendedName>
</protein>
<evidence type="ECO:0000313" key="5">
    <source>
        <dbReference type="EMBL" id="SZX62472.1"/>
    </source>
</evidence>